<feature type="domain" description="DNA polymerase epsilon subunit B N-terminal" evidence="8">
    <location>
        <begin position="7"/>
        <end position="58"/>
    </location>
</feature>
<dbReference type="InterPro" id="IPR016266">
    <property type="entry name" value="POLE2"/>
</dbReference>
<dbReference type="Pfam" id="PF12213">
    <property type="entry name" value="Dpoe2NT"/>
    <property type="match status" value="1"/>
</dbReference>
<keyword evidence="5 6" id="KW-0539">Nucleus</keyword>
<evidence type="ECO:0000256" key="6">
    <source>
        <dbReference type="PIRNR" id="PIRNR000799"/>
    </source>
</evidence>
<evidence type="ECO:0000313" key="9">
    <source>
        <dbReference type="EMBL" id="CAD7393464.1"/>
    </source>
</evidence>
<dbReference type="InterPro" id="IPR007185">
    <property type="entry name" value="DNA_pol_a/d/e_bsu"/>
</dbReference>
<dbReference type="PANTHER" id="PTHR12708:SF0">
    <property type="entry name" value="DNA POLYMERASE EPSILON SUBUNIT 2"/>
    <property type="match status" value="1"/>
</dbReference>
<dbReference type="GO" id="GO:0008622">
    <property type="term" value="C:epsilon DNA polymerase complex"/>
    <property type="evidence" value="ECO:0007669"/>
    <property type="project" value="UniProtKB-UniRule"/>
</dbReference>
<keyword evidence="4 6" id="KW-0238">DNA-binding</keyword>
<evidence type="ECO:0000256" key="3">
    <source>
        <dbReference type="ARBA" id="ARBA00022705"/>
    </source>
</evidence>
<gene>
    <name evidence="9" type="ORF">TCEB3V08_LOCUS1433</name>
</gene>
<dbReference type="AlphaFoldDB" id="A0A7R9GQ17"/>
<comment type="similarity">
    <text evidence="2 6">Belongs to the DNA polymerase epsilon subunit B family.</text>
</comment>
<evidence type="ECO:0000259" key="7">
    <source>
        <dbReference type="Pfam" id="PF04042"/>
    </source>
</evidence>
<accession>A0A7R9GQ17</accession>
<dbReference type="GO" id="GO:0006261">
    <property type="term" value="P:DNA-templated DNA replication"/>
    <property type="evidence" value="ECO:0007669"/>
    <property type="project" value="InterPro"/>
</dbReference>
<evidence type="ECO:0000256" key="4">
    <source>
        <dbReference type="ARBA" id="ARBA00023125"/>
    </source>
</evidence>
<dbReference type="PIRSF" id="PIRSF000799">
    <property type="entry name" value="DNA_pol_eps_2"/>
    <property type="match status" value="1"/>
</dbReference>
<name>A0A7R9GQ17_TIMCR</name>
<protein>
    <recommendedName>
        <fullName evidence="6">DNA polymerase epsilon subunit</fullName>
    </recommendedName>
    <alternativeName>
        <fullName evidence="6">DNA polymerase II subunit 2</fullName>
    </alternativeName>
</protein>
<reference evidence="9" key="1">
    <citation type="submission" date="2020-11" db="EMBL/GenBank/DDBJ databases">
        <authorList>
            <person name="Tran Van P."/>
        </authorList>
    </citation>
    <scope>NUCLEOTIDE SEQUENCE</scope>
</reference>
<evidence type="ECO:0000256" key="2">
    <source>
        <dbReference type="ARBA" id="ARBA00009560"/>
    </source>
</evidence>
<comment type="function">
    <text evidence="6">Participates in DNA repair and in chromosomal DNA replication.</text>
</comment>
<dbReference type="Pfam" id="PF04042">
    <property type="entry name" value="DNA_pol_E_B"/>
    <property type="match status" value="1"/>
</dbReference>
<dbReference type="EMBL" id="OC316727">
    <property type="protein sequence ID" value="CAD7393464.1"/>
    <property type="molecule type" value="Genomic_DNA"/>
</dbReference>
<evidence type="ECO:0000256" key="5">
    <source>
        <dbReference type="ARBA" id="ARBA00023242"/>
    </source>
</evidence>
<sequence>MTDHQSSDAQNLLVEQLRPIEAREREEWLDKLTDYVQKQSLISSVIEKEHIETAIQKCLRKGLDETETIFNVINTFNVPRFTFSIETKKFTKVCNTSPQQLFAPPRAKAFLFRDRYTILHQRTARHELFTPTIMGTDRANSNRKFKLRPVEFLLSSSGRLNEVIVLGLLTQLREGRYFLEDPSGIVQLDMYHTGLHCENCFVLAEGWYEDKIFHIQGVGFPPPEPSKSSRAYYGNANTFGGPSIVSLKSSTKLLQHEKGNEDSMIVFLADVWLDHFKVMEKLRQLFQGYSEFPPVAFVLMGNFLSSQHGSFHSSLLKTHLRALADLILQFPEIVDKSKFVLIPGPTDPASPNILPRPNIPRYITSEFLDKIPGAVFGSNPCRLQYCTQEIVVLREDMVTKMCRNTIHFPEAGEIADHCRVSDTSLHIRSKRDAQPTVLIGQESAPKPPTPLKDHRCKQQFTKTILCQAHLAPLPLAVCPIYWAHDTAMQLYPLPDLVVVADQFNAFTASYMDCIVTNPGSFPKSDFSFKVYVPSSRQVEDSQLPTE</sequence>
<dbReference type="PANTHER" id="PTHR12708">
    <property type="entry name" value="DNA POLYMERASE EPSILON SUBUNIT B"/>
    <property type="match status" value="1"/>
</dbReference>
<comment type="subcellular location">
    <subcellularLocation>
        <location evidence="1 6">Nucleus</location>
    </subcellularLocation>
</comment>
<dbReference type="Gene3D" id="1.10.8.60">
    <property type="match status" value="1"/>
</dbReference>
<keyword evidence="3 6" id="KW-0235">DNA replication</keyword>
<feature type="domain" description="DNA polymerase alpha/delta/epsilon subunit B" evidence="7">
    <location>
        <begin position="265"/>
        <end position="507"/>
    </location>
</feature>
<organism evidence="9">
    <name type="scientific">Timema cristinae</name>
    <name type="common">Walking stick</name>
    <dbReference type="NCBI Taxonomy" id="61476"/>
    <lineage>
        <taxon>Eukaryota</taxon>
        <taxon>Metazoa</taxon>
        <taxon>Ecdysozoa</taxon>
        <taxon>Arthropoda</taxon>
        <taxon>Hexapoda</taxon>
        <taxon>Insecta</taxon>
        <taxon>Pterygota</taxon>
        <taxon>Neoptera</taxon>
        <taxon>Polyneoptera</taxon>
        <taxon>Phasmatodea</taxon>
        <taxon>Timematodea</taxon>
        <taxon>Timematoidea</taxon>
        <taxon>Timematidae</taxon>
        <taxon>Timema</taxon>
    </lineage>
</organism>
<dbReference type="InterPro" id="IPR024639">
    <property type="entry name" value="DNA_pol_e_bsu_N"/>
</dbReference>
<dbReference type="GO" id="GO:0003677">
    <property type="term" value="F:DNA binding"/>
    <property type="evidence" value="ECO:0007669"/>
    <property type="project" value="UniProtKB-UniRule"/>
</dbReference>
<evidence type="ECO:0000256" key="1">
    <source>
        <dbReference type="ARBA" id="ARBA00004123"/>
    </source>
</evidence>
<proteinExistence type="inferred from homology"/>
<evidence type="ECO:0000259" key="8">
    <source>
        <dbReference type="Pfam" id="PF12213"/>
    </source>
</evidence>
<dbReference type="GO" id="GO:0042276">
    <property type="term" value="P:error-prone translesion synthesis"/>
    <property type="evidence" value="ECO:0007669"/>
    <property type="project" value="TreeGrafter"/>
</dbReference>